<dbReference type="InterPro" id="IPR006311">
    <property type="entry name" value="TAT_signal"/>
</dbReference>
<protein>
    <submittedName>
        <fullName evidence="2">Flavin-dependent amine oxidoreductase</fullName>
    </submittedName>
</protein>
<keyword evidence="3" id="KW-1185">Reference proteome</keyword>
<dbReference type="EMBL" id="QGUB01000003">
    <property type="protein sequence ID" value="PWW46806.1"/>
    <property type="molecule type" value="Genomic_DNA"/>
</dbReference>
<dbReference type="InterPro" id="IPR036188">
    <property type="entry name" value="FAD/NAD-bd_sf"/>
</dbReference>
<dbReference type="Proteomes" id="UP000246483">
    <property type="component" value="Unassembled WGS sequence"/>
</dbReference>
<dbReference type="GO" id="GO:0016491">
    <property type="term" value="F:oxidoreductase activity"/>
    <property type="evidence" value="ECO:0007669"/>
    <property type="project" value="InterPro"/>
</dbReference>
<gene>
    <name evidence="2" type="ORF">DFR36_10381</name>
</gene>
<dbReference type="PANTHER" id="PTHR42923:SF39">
    <property type="entry name" value="AMINO OXIDASE"/>
    <property type="match status" value="1"/>
</dbReference>
<dbReference type="SUPFAM" id="SSF51905">
    <property type="entry name" value="FAD/NAD(P)-binding domain"/>
    <property type="match status" value="1"/>
</dbReference>
<proteinExistence type="predicted"/>
<evidence type="ECO:0000313" key="3">
    <source>
        <dbReference type="Proteomes" id="UP000246483"/>
    </source>
</evidence>
<dbReference type="AlphaFoldDB" id="A0A317REC0"/>
<dbReference type="InterPro" id="IPR002937">
    <property type="entry name" value="Amino_oxidase"/>
</dbReference>
<accession>A0A317REC0</accession>
<dbReference type="RefSeq" id="WP_110012201.1">
    <property type="nucleotide sequence ID" value="NZ_QGUB01000003.1"/>
</dbReference>
<name>A0A317REC0_9BURK</name>
<dbReference type="OrthoDB" id="127573at2"/>
<dbReference type="Gene3D" id="3.50.50.60">
    <property type="entry name" value="FAD/NAD(P)-binding domain"/>
    <property type="match status" value="1"/>
</dbReference>
<reference evidence="2 3" key="1">
    <citation type="submission" date="2018-05" db="EMBL/GenBank/DDBJ databases">
        <title>Genomic Encyclopedia of Type Strains, Phase IV (KMG-IV): sequencing the most valuable type-strain genomes for metagenomic binning, comparative biology and taxonomic classification.</title>
        <authorList>
            <person name="Goeker M."/>
        </authorList>
    </citation>
    <scope>NUCLEOTIDE SEQUENCE [LARGE SCALE GENOMIC DNA]</scope>
    <source>
        <strain evidence="2 3">DSM 26006</strain>
    </source>
</reference>
<evidence type="ECO:0000259" key="1">
    <source>
        <dbReference type="Pfam" id="PF01593"/>
    </source>
</evidence>
<evidence type="ECO:0000313" key="2">
    <source>
        <dbReference type="EMBL" id="PWW46806.1"/>
    </source>
</evidence>
<dbReference type="Pfam" id="PF01593">
    <property type="entry name" value="Amino_oxidase"/>
    <property type="match status" value="1"/>
</dbReference>
<organism evidence="2 3">
    <name type="scientific">Melaminivora alkalimesophila</name>
    <dbReference type="NCBI Taxonomy" id="1165852"/>
    <lineage>
        <taxon>Bacteria</taxon>
        <taxon>Pseudomonadati</taxon>
        <taxon>Pseudomonadota</taxon>
        <taxon>Betaproteobacteria</taxon>
        <taxon>Burkholderiales</taxon>
        <taxon>Comamonadaceae</taxon>
        <taxon>Melaminivora</taxon>
    </lineage>
</organism>
<comment type="caution">
    <text evidence="2">The sequence shown here is derived from an EMBL/GenBank/DDBJ whole genome shotgun (WGS) entry which is preliminary data.</text>
</comment>
<dbReference type="PANTHER" id="PTHR42923">
    <property type="entry name" value="PROTOPORPHYRINOGEN OXIDASE"/>
    <property type="match status" value="1"/>
</dbReference>
<dbReference type="PROSITE" id="PS51318">
    <property type="entry name" value="TAT"/>
    <property type="match status" value="1"/>
</dbReference>
<feature type="domain" description="Amine oxidase" evidence="1">
    <location>
        <begin position="84"/>
        <end position="572"/>
    </location>
</feature>
<sequence length="582" mass="62538">MQHERWCRDTTTRRAWLARAGAGVLAAAGLPGCAPAPAALPSGGFAGIDIERGHALRERLARTDSALQPEVWRRAQVVVAGAGVAGLAAARALRLAGVQDVAVLELEDSAGGNSRAGQVRGVACPLGAHYLPVPGEAASEVQDLLEELGLRQRIAGRWHYGGAEGRHLVHSPQERLFLQGHWQEGLLPVADVPPATLAQYRRFGQRVAELSRAAPFAMPAFKHWRPDQPLAPVHQALDGMVFDEWLAREGFHDPYLRWYLDYCCRDDYGAGSARVSAWAGIHYFASRHGFAAPGDEAPEQEAGILTWPEGNGWLTQQLAQPLAAAGQLLTGRGVLRIAEGRHGVEVDALDHASGRVERWQAERCVVALPAFMAARVVHGGAPAFLAQAAQRLQWAPWLVANIHIDRPLADVPGAAPAWDNVLHADAVPGGVGYVDSGHQRLAGAALLAAPTVLTYYQALGDVPGAREQLARAPWTHWAAPILDSLAGAHPDLAARATRMELTRYGHAMSIPVPGTQQFLRQIARQRRQATHWQPSNGERTALLPTPGTARLLFAHADWSGYSVFEEAFTRGHHAGLAAAAAA</sequence>
<dbReference type="InterPro" id="IPR050464">
    <property type="entry name" value="Zeta_carotene_desat/Oxidored"/>
</dbReference>